<dbReference type="EMBL" id="QPKB01000003">
    <property type="protein sequence ID" value="RWR78485.1"/>
    <property type="molecule type" value="Genomic_DNA"/>
</dbReference>
<dbReference type="AlphaFoldDB" id="A0A3S3NZV2"/>
<dbReference type="Proteomes" id="UP000283530">
    <property type="component" value="Unassembled WGS sequence"/>
</dbReference>
<evidence type="ECO:0000313" key="2">
    <source>
        <dbReference type="EMBL" id="RWR78485.1"/>
    </source>
</evidence>
<organism evidence="2 3">
    <name type="scientific">Cinnamomum micranthum f. kanehirae</name>
    <dbReference type="NCBI Taxonomy" id="337451"/>
    <lineage>
        <taxon>Eukaryota</taxon>
        <taxon>Viridiplantae</taxon>
        <taxon>Streptophyta</taxon>
        <taxon>Embryophyta</taxon>
        <taxon>Tracheophyta</taxon>
        <taxon>Spermatophyta</taxon>
        <taxon>Magnoliopsida</taxon>
        <taxon>Magnoliidae</taxon>
        <taxon>Laurales</taxon>
        <taxon>Lauraceae</taxon>
        <taxon>Cinnamomum</taxon>
    </lineage>
</organism>
<accession>A0A3S3NZV2</accession>
<evidence type="ECO:0000313" key="3">
    <source>
        <dbReference type="Proteomes" id="UP000283530"/>
    </source>
</evidence>
<feature type="transmembrane region" description="Helical" evidence="1">
    <location>
        <begin position="71"/>
        <end position="95"/>
    </location>
</feature>
<keyword evidence="3" id="KW-1185">Reference proteome</keyword>
<protein>
    <submittedName>
        <fullName evidence="2">Putative Retrotransposon-derived protein PEG10</fullName>
    </submittedName>
</protein>
<keyword evidence="1" id="KW-0472">Membrane</keyword>
<keyword evidence="1" id="KW-1133">Transmembrane helix</keyword>
<dbReference type="OrthoDB" id="1304155at2759"/>
<comment type="caution">
    <text evidence="2">The sequence shown here is derived from an EMBL/GenBank/DDBJ whole genome shotgun (WGS) entry which is preliminary data.</text>
</comment>
<reference evidence="2 3" key="1">
    <citation type="journal article" date="2019" name="Nat. Plants">
        <title>Stout camphor tree genome fills gaps in understanding of flowering plant genome evolution.</title>
        <authorList>
            <person name="Chaw S.M."/>
            <person name="Liu Y.C."/>
            <person name="Wu Y.W."/>
            <person name="Wang H.Y."/>
            <person name="Lin C.I."/>
            <person name="Wu C.S."/>
            <person name="Ke H.M."/>
            <person name="Chang L.Y."/>
            <person name="Hsu C.Y."/>
            <person name="Yang H.T."/>
            <person name="Sudianto E."/>
            <person name="Hsu M.H."/>
            <person name="Wu K.P."/>
            <person name="Wang L.N."/>
            <person name="Leebens-Mack J.H."/>
            <person name="Tsai I.J."/>
        </authorList>
    </citation>
    <scope>NUCLEOTIDE SEQUENCE [LARGE SCALE GENOMIC DNA]</scope>
    <source>
        <strain evidence="3">cv. Chaw 1501</strain>
        <tissue evidence="2">Young leaves</tissue>
    </source>
</reference>
<keyword evidence="1" id="KW-0812">Transmembrane</keyword>
<proteinExistence type="predicted"/>
<gene>
    <name evidence="2" type="ORF">CKAN_00702000</name>
</gene>
<evidence type="ECO:0000256" key="1">
    <source>
        <dbReference type="SAM" id="Phobius"/>
    </source>
</evidence>
<sequence>MEKELEIDNEALKSQIAIRCAKAALLLSSLKSPPDHNTDINDKERERLLKMVADLKVELVKERYKSKHIKICSVVEFALQIMVVLSIAGFCLILASSPFI</sequence>
<name>A0A3S3NZV2_9MAGN</name>